<reference evidence="2" key="2">
    <citation type="submission" date="2019-02" db="EMBL/GenBank/DDBJ databases">
        <title>Granulicella sibirica sp. nov., a psychrotolerant acidobacterium isolated from an organic soil layer in forested tundra, West Siberia.</title>
        <authorList>
            <person name="Oshkin I.Y."/>
            <person name="Kulichevskaya I.S."/>
            <person name="Rijpstra W.I.C."/>
            <person name="Sinninghe Damste J.S."/>
            <person name="Rakitin A.L."/>
            <person name="Ravin N.V."/>
            <person name="Dedysh S.N."/>
        </authorList>
    </citation>
    <scope>NUCLEOTIDE SEQUENCE [LARGE SCALE GENOMIC DNA]</scope>
    <source>
        <strain evidence="2">AF10</strain>
    </source>
</reference>
<organism evidence="1 2">
    <name type="scientific">Granulicella sibirica</name>
    <dbReference type="NCBI Taxonomy" id="2479048"/>
    <lineage>
        <taxon>Bacteria</taxon>
        <taxon>Pseudomonadati</taxon>
        <taxon>Acidobacteriota</taxon>
        <taxon>Terriglobia</taxon>
        <taxon>Terriglobales</taxon>
        <taxon>Acidobacteriaceae</taxon>
        <taxon>Granulicella</taxon>
    </lineage>
</organism>
<name>A0A4V1L573_9BACT</name>
<proteinExistence type="predicted"/>
<dbReference type="AlphaFoldDB" id="A0A4V1L573"/>
<evidence type="ECO:0000313" key="2">
    <source>
        <dbReference type="Proteomes" id="UP000289437"/>
    </source>
</evidence>
<dbReference type="Proteomes" id="UP000289437">
    <property type="component" value="Unassembled WGS sequence"/>
</dbReference>
<keyword evidence="2" id="KW-1185">Reference proteome</keyword>
<gene>
    <name evidence="1" type="ORF">GRAN_3868</name>
</gene>
<protein>
    <submittedName>
        <fullName evidence="1">Uncharacterized protein</fullName>
    </submittedName>
</protein>
<accession>A0A4V1L573</accession>
<evidence type="ECO:0000313" key="1">
    <source>
        <dbReference type="EMBL" id="RXH54764.1"/>
    </source>
</evidence>
<sequence>MYCTPAMATEPELGPDVNFGTLEELTAALDEAGINRGRYAPTIRAAKDGYGSGFLVSRIEATKLELLDT</sequence>
<dbReference type="EMBL" id="RDSM01000003">
    <property type="protein sequence ID" value="RXH54764.1"/>
    <property type="molecule type" value="Genomic_DNA"/>
</dbReference>
<reference evidence="1 2" key="1">
    <citation type="submission" date="2018-11" db="EMBL/GenBank/DDBJ databases">
        <authorList>
            <person name="Mardanov A.V."/>
            <person name="Ravin N.V."/>
            <person name="Dedysh S.N."/>
        </authorList>
    </citation>
    <scope>NUCLEOTIDE SEQUENCE [LARGE SCALE GENOMIC DNA]</scope>
    <source>
        <strain evidence="1 2">AF10</strain>
    </source>
</reference>
<comment type="caution">
    <text evidence="1">The sequence shown here is derived from an EMBL/GenBank/DDBJ whole genome shotgun (WGS) entry which is preliminary data.</text>
</comment>